<evidence type="ECO:0000256" key="2">
    <source>
        <dbReference type="SAM" id="MobiDB-lite"/>
    </source>
</evidence>
<organism evidence="4 5">
    <name type="scientific">Psilocybe cf. subviscida</name>
    <dbReference type="NCBI Taxonomy" id="2480587"/>
    <lineage>
        <taxon>Eukaryota</taxon>
        <taxon>Fungi</taxon>
        <taxon>Dikarya</taxon>
        <taxon>Basidiomycota</taxon>
        <taxon>Agaricomycotina</taxon>
        <taxon>Agaricomycetes</taxon>
        <taxon>Agaricomycetidae</taxon>
        <taxon>Agaricales</taxon>
        <taxon>Agaricineae</taxon>
        <taxon>Strophariaceae</taxon>
        <taxon>Psilocybe</taxon>
    </lineage>
</organism>
<keyword evidence="1" id="KW-0677">Repeat</keyword>
<comment type="caution">
    <text evidence="4">The sequence shown here is derived from an EMBL/GenBank/DDBJ whole genome shotgun (WGS) entry which is preliminary data.</text>
</comment>
<feature type="domain" description="NACHT" evidence="3">
    <location>
        <begin position="110"/>
        <end position="260"/>
    </location>
</feature>
<dbReference type="PANTHER" id="PTHR10039:SF14">
    <property type="entry name" value="NACHT DOMAIN-CONTAINING PROTEIN"/>
    <property type="match status" value="1"/>
</dbReference>
<keyword evidence="5" id="KW-1185">Reference proteome</keyword>
<accession>A0A8H5B7I2</accession>
<reference evidence="4 5" key="1">
    <citation type="journal article" date="2020" name="ISME J.">
        <title>Uncovering the hidden diversity of litter-decomposition mechanisms in mushroom-forming fungi.</title>
        <authorList>
            <person name="Floudas D."/>
            <person name="Bentzer J."/>
            <person name="Ahren D."/>
            <person name="Johansson T."/>
            <person name="Persson P."/>
            <person name="Tunlid A."/>
        </authorList>
    </citation>
    <scope>NUCLEOTIDE SEQUENCE [LARGE SCALE GENOMIC DNA]</scope>
    <source>
        <strain evidence="4 5">CBS 101986</strain>
    </source>
</reference>
<dbReference type="Proteomes" id="UP000567179">
    <property type="component" value="Unassembled WGS sequence"/>
</dbReference>
<evidence type="ECO:0000256" key="1">
    <source>
        <dbReference type="ARBA" id="ARBA00022737"/>
    </source>
</evidence>
<dbReference type="InterPro" id="IPR027417">
    <property type="entry name" value="P-loop_NTPase"/>
</dbReference>
<evidence type="ECO:0000259" key="3">
    <source>
        <dbReference type="PROSITE" id="PS50837"/>
    </source>
</evidence>
<feature type="region of interest" description="Disordered" evidence="2">
    <location>
        <begin position="1"/>
        <end position="28"/>
    </location>
</feature>
<gene>
    <name evidence="4" type="ORF">D9619_012514</name>
</gene>
<name>A0A8H5B7I2_9AGAR</name>
<sequence length="524" mass="58807">MSPNTSFRSTAATVMQAAPATQEDDSDPEHAFIFNDETNPCVASSSLNTTNYSANINTVRVWDVLHHRVARHAILNTGGWGGDAKCHPGTREEVVTIVERWMDDPDGLSRIMWLNGPAGAGKTAIMRTIADRSKDRGAHTANFFFSREDTTRNHVQPVVVTLLYQISQLFPSAHDAVATVPYSDPLILEASIRQQFNQLLHPLFDVIQKSSSTGTRIVLIIDAFDECDIDAEHNQAQLLYALDRLVTQENSSVLVLVSSRLEAHIQMAFHRLSSRVQSISLDGQYSPDKDIRRFVTAEFRKIKSSHPSAHLLTHDWPAISDIESIVTRSAGQFLYAATVMRFLANSSIVPSHSLGEILAISPLTPNSPFAHLDALYVHILSMMGDHEATRDILSAWEFHERHFNYAEKYTATTIQRFLRHYNPGYTDEFFESWLSDLAAIVQDCNGKLVFYHASLSEFLRDKSRSNEFYIDLDAFCAKVFPAMWRKCVGSLSFSQDIVVQSAPSGVWASPLYPKNDPCYHRRAA</sequence>
<dbReference type="Gene3D" id="3.40.50.300">
    <property type="entry name" value="P-loop containing nucleotide triphosphate hydrolases"/>
    <property type="match status" value="1"/>
</dbReference>
<dbReference type="Pfam" id="PF24883">
    <property type="entry name" value="NPHP3_N"/>
    <property type="match status" value="1"/>
</dbReference>
<dbReference type="SUPFAM" id="SSF52540">
    <property type="entry name" value="P-loop containing nucleoside triphosphate hydrolases"/>
    <property type="match status" value="1"/>
</dbReference>
<evidence type="ECO:0000313" key="4">
    <source>
        <dbReference type="EMBL" id="KAF5317671.1"/>
    </source>
</evidence>
<dbReference type="EMBL" id="JAACJJ010000032">
    <property type="protein sequence ID" value="KAF5317671.1"/>
    <property type="molecule type" value="Genomic_DNA"/>
</dbReference>
<evidence type="ECO:0000313" key="5">
    <source>
        <dbReference type="Proteomes" id="UP000567179"/>
    </source>
</evidence>
<dbReference type="InterPro" id="IPR007111">
    <property type="entry name" value="NACHT_NTPase"/>
</dbReference>
<dbReference type="AlphaFoldDB" id="A0A8H5B7I2"/>
<dbReference type="InterPro" id="IPR056884">
    <property type="entry name" value="NPHP3-like_N"/>
</dbReference>
<proteinExistence type="predicted"/>
<protein>
    <recommendedName>
        <fullName evidence="3">NACHT domain-containing protein</fullName>
    </recommendedName>
</protein>
<dbReference type="PROSITE" id="PS50837">
    <property type="entry name" value="NACHT"/>
    <property type="match status" value="1"/>
</dbReference>
<feature type="compositionally biased region" description="Polar residues" evidence="2">
    <location>
        <begin position="1"/>
        <end position="13"/>
    </location>
</feature>
<dbReference type="PANTHER" id="PTHR10039">
    <property type="entry name" value="AMELOGENIN"/>
    <property type="match status" value="1"/>
</dbReference>
<dbReference type="OrthoDB" id="538223at2759"/>